<feature type="transmembrane region" description="Helical" evidence="1">
    <location>
        <begin position="77"/>
        <end position="95"/>
    </location>
</feature>
<gene>
    <name evidence="3" type="ORF">DFR58_1073</name>
</gene>
<keyword evidence="1" id="KW-0472">Membrane</keyword>
<proteinExistence type="predicted"/>
<protein>
    <submittedName>
        <fullName evidence="3">Uncharacterized protein DUF4367</fullName>
    </submittedName>
</protein>
<evidence type="ECO:0000313" key="3">
    <source>
        <dbReference type="EMBL" id="RCX17460.1"/>
    </source>
</evidence>
<keyword evidence="1" id="KW-0812">Transmembrane</keyword>
<dbReference type="Proteomes" id="UP000253034">
    <property type="component" value="Unassembled WGS sequence"/>
</dbReference>
<feature type="domain" description="DUF4367" evidence="2">
    <location>
        <begin position="193"/>
        <end position="301"/>
    </location>
</feature>
<evidence type="ECO:0000259" key="2">
    <source>
        <dbReference type="Pfam" id="PF14285"/>
    </source>
</evidence>
<organism evidence="3 4">
    <name type="scientific">Anaerobacterium chartisolvens</name>
    <dbReference type="NCBI Taxonomy" id="1297424"/>
    <lineage>
        <taxon>Bacteria</taxon>
        <taxon>Bacillati</taxon>
        <taxon>Bacillota</taxon>
        <taxon>Clostridia</taxon>
        <taxon>Eubacteriales</taxon>
        <taxon>Oscillospiraceae</taxon>
        <taxon>Anaerobacterium</taxon>
    </lineage>
</organism>
<accession>A0A369B7G3</accession>
<reference evidence="3 4" key="1">
    <citation type="submission" date="2018-07" db="EMBL/GenBank/DDBJ databases">
        <title>Genomic Encyclopedia of Type Strains, Phase IV (KMG-IV): sequencing the most valuable type-strain genomes for metagenomic binning, comparative biology and taxonomic classification.</title>
        <authorList>
            <person name="Goeker M."/>
        </authorList>
    </citation>
    <scope>NUCLEOTIDE SEQUENCE [LARGE SCALE GENOMIC DNA]</scope>
    <source>
        <strain evidence="3 4">DSM 27016</strain>
    </source>
</reference>
<comment type="caution">
    <text evidence="3">The sequence shown here is derived from an EMBL/GenBank/DDBJ whole genome shotgun (WGS) entry which is preliminary data.</text>
</comment>
<sequence>MGKFRTEESVLYGTEVDTGAVSEYGRDRELLELSGILAGKDFSKCSNKQGIYRKVQENINGSRGERVMKNSNRIRRVATVAVSFTLVFAVSISLMQTTFAQNVLEGIKKSISLGHITVIQFDADKIGPDAIPEELKDDNGKLLQEYEDSMYMIVSEDGTDVSAGQTEKMRKESILEIKNADELNEYTCFKVILPGYLPEGYKFYKAELYKDENGAVSGKYVSLYFTNEATGKRIFMQQRFADEETAYENGTGGEFEQVEINGVAAVISNDRTIEWESGDVLYMMTWTEDDKGELIKIAESIK</sequence>
<keyword evidence="1" id="KW-1133">Transmembrane helix</keyword>
<dbReference type="PANTHER" id="PTHR37507:SF2">
    <property type="entry name" value="SPORULATION PROTEIN YDCC"/>
    <property type="match status" value="1"/>
</dbReference>
<dbReference type="InterPro" id="IPR052944">
    <property type="entry name" value="Sporulation_related"/>
</dbReference>
<dbReference type="RefSeq" id="WP_114297185.1">
    <property type="nucleotide sequence ID" value="NZ_QPJT01000007.1"/>
</dbReference>
<name>A0A369B7G3_9FIRM</name>
<dbReference type="Pfam" id="PF14285">
    <property type="entry name" value="DUF4367"/>
    <property type="match status" value="1"/>
</dbReference>
<dbReference type="PANTHER" id="PTHR37507">
    <property type="entry name" value="SPORULATION PROTEIN YDCC"/>
    <property type="match status" value="1"/>
</dbReference>
<evidence type="ECO:0000313" key="4">
    <source>
        <dbReference type="Proteomes" id="UP000253034"/>
    </source>
</evidence>
<dbReference type="OrthoDB" id="2544256at2"/>
<dbReference type="InterPro" id="IPR025377">
    <property type="entry name" value="DUF4367"/>
</dbReference>
<dbReference type="AlphaFoldDB" id="A0A369B7G3"/>
<evidence type="ECO:0000256" key="1">
    <source>
        <dbReference type="SAM" id="Phobius"/>
    </source>
</evidence>
<keyword evidence="4" id="KW-1185">Reference proteome</keyword>
<dbReference type="EMBL" id="QPJT01000007">
    <property type="protein sequence ID" value="RCX17460.1"/>
    <property type="molecule type" value="Genomic_DNA"/>
</dbReference>